<protein>
    <submittedName>
        <fullName evidence="1">Uncharacterized protein</fullName>
    </submittedName>
</protein>
<dbReference type="OrthoDB" id="4548812at2"/>
<accession>A0A7K0D947</accession>
<gene>
    <name evidence="1" type="ORF">NRB20_49550</name>
</gene>
<name>A0A7K0D947_9NOCA</name>
<comment type="caution">
    <text evidence="1">The sequence shown here is derived from an EMBL/GenBank/DDBJ whole genome shotgun (WGS) entry which is preliminary data.</text>
</comment>
<dbReference type="AlphaFoldDB" id="A0A7K0D947"/>
<evidence type="ECO:0000313" key="1">
    <source>
        <dbReference type="EMBL" id="MQY21842.1"/>
    </source>
</evidence>
<sequence>MDVLDDAVIESRLRATSSDCWGTLWSAADKVLASEGPHSEWIFNSGQQPYIRYSDEMNVLLAALEGAGVVVEFPWRQWDGLIRYETGHGLADAPVAESARVLSAMINSERSVTGTIAHLLEDGTLAVALERLRTWHSEQPDRPEEPVLVPDRAVRAADRRWWRLRRRS</sequence>
<reference evidence="1 2" key="1">
    <citation type="submission" date="2019-10" db="EMBL/GenBank/DDBJ databases">
        <title>Nocardia macrotermitis sp. nov. and Nocardia aurantia sp. nov., isolated from the gut of fungus growing-termite Macrotermes natalensis.</title>
        <authorList>
            <person name="Benndorf R."/>
            <person name="Schwitalla J."/>
            <person name="Martin K."/>
            <person name="De Beer W."/>
            <person name="Kaster A.-K."/>
            <person name="Vollmers J."/>
            <person name="Poulsen M."/>
            <person name="Beemelmanns C."/>
        </authorList>
    </citation>
    <scope>NUCLEOTIDE SEQUENCE [LARGE SCALE GENOMIC DNA]</scope>
    <source>
        <strain evidence="1 2">RB20</strain>
    </source>
</reference>
<proteinExistence type="predicted"/>
<dbReference type="Pfam" id="PF20118">
    <property type="entry name" value="DUF6508"/>
    <property type="match status" value="1"/>
</dbReference>
<evidence type="ECO:0000313" key="2">
    <source>
        <dbReference type="Proteomes" id="UP000438448"/>
    </source>
</evidence>
<keyword evidence="2" id="KW-1185">Reference proteome</keyword>
<dbReference type="Proteomes" id="UP000438448">
    <property type="component" value="Unassembled WGS sequence"/>
</dbReference>
<dbReference type="EMBL" id="WEGK01000011">
    <property type="protein sequence ID" value="MQY21842.1"/>
    <property type="molecule type" value="Genomic_DNA"/>
</dbReference>
<dbReference type="InterPro" id="IPR045425">
    <property type="entry name" value="DUF6508"/>
</dbReference>
<organism evidence="1 2">
    <name type="scientific">Nocardia macrotermitis</name>
    <dbReference type="NCBI Taxonomy" id="2585198"/>
    <lineage>
        <taxon>Bacteria</taxon>
        <taxon>Bacillati</taxon>
        <taxon>Actinomycetota</taxon>
        <taxon>Actinomycetes</taxon>
        <taxon>Mycobacteriales</taxon>
        <taxon>Nocardiaceae</taxon>
        <taxon>Nocardia</taxon>
    </lineage>
</organism>
<dbReference type="RefSeq" id="WP_153412946.1">
    <property type="nucleotide sequence ID" value="NZ_WEGK01000011.1"/>
</dbReference>